<organism evidence="2 3">
    <name type="scientific">Aquipseudomonas alcaligenes</name>
    <name type="common">Pseudomonas alcaligenes</name>
    <dbReference type="NCBI Taxonomy" id="43263"/>
    <lineage>
        <taxon>Bacteria</taxon>
        <taxon>Pseudomonadati</taxon>
        <taxon>Pseudomonadota</taxon>
        <taxon>Gammaproteobacteria</taxon>
        <taxon>Pseudomonadales</taxon>
        <taxon>Pseudomonadaceae</taxon>
        <taxon>Aquipseudomonas</taxon>
    </lineage>
</organism>
<dbReference type="PANTHER" id="PTHR41248">
    <property type="entry name" value="NORD PROTEIN"/>
    <property type="match status" value="1"/>
</dbReference>
<dbReference type="SUPFAM" id="SSF53300">
    <property type="entry name" value="vWA-like"/>
    <property type="match status" value="1"/>
</dbReference>
<accession>A0ABR7RZG6</accession>
<comment type="caution">
    <text evidence="2">The sequence shown here is derived from an EMBL/GenBank/DDBJ whole genome shotgun (WGS) entry which is preliminary data.</text>
</comment>
<dbReference type="PIRSF" id="PIRSF031715">
    <property type="entry name" value="Cob_chel_CobT"/>
    <property type="match status" value="1"/>
</dbReference>
<dbReference type="InterPro" id="IPR025861">
    <property type="entry name" value="CobT_VWA_dom"/>
</dbReference>
<dbReference type="SMART" id="SM00327">
    <property type="entry name" value="VWA"/>
    <property type="match status" value="1"/>
</dbReference>
<dbReference type="PANTHER" id="PTHR41248:SF1">
    <property type="entry name" value="NORD PROTEIN"/>
    <property type="match status" value="1"/>
</dbReference>
<proteinExistence type="predicted"/>
<dbReference type="Gene3D" id="3.40.50.410">
    <property type="entry name" value="von Willebrand factor, type A domain"/>
    <property type="match status" value="1"/>
</dbReference>
<dbReference type="InterPro" id="IPR006538">
    <property type="entry name" value="CobT"/>
</dbReference>
<dbReference type="Proteomes" id="UP000744555">
    <property type="component" value="Unassembled WGS sequence"/>
</dbReference>
<evidence type="ECO:0000313" key="3">
    <source>
        <dbReference type="Proteomes" id="UP000744555"/>
    </source>
</evidence>
<dbReference type="Pfam" id="PF11775">
    <property type="entry name" value="CobT_C"/>
    <property type="match status" value="1"/>
</dbReference>
<dbReference type="InterPro" id="IPR051928">
    <property type="entry name" value="NorD/CobT"/>
</dbReference>
<sequence length="518" mass="57569">MLSADHLSAFAVWPAVYANGQGESPGFVASERALSDRQAAWRRWHRPQALQRFNVVERLWYESLEWARVETLASRHLPGMRVNLVVDPELPPGVTARDHLYRCARWVFSDAEWRDEQWKLPAPPAAGWWARIAQRPGQRLEHLQALLPALLPVARASLEDAQSFADKVEPLVRLYVQIYADTVGPHVPGLAPVVATAAAAQSLREAPQRIQEEGGDEGYKVYSHRWDRVLTRRELVQLPAEPSMLAPSIDAEARRLAQLFRRRLLARQPAGWRFDLEVGALDSRRLASLVSSNNRAVFRQESNLPAAQACVTLLLDVSGSMRGRPWQLASLAVDLAVQALEAAGIRCEVLGYGTGTDQENPLLRAWQEVGAPLSPGRLNAMRYLIFKAANQPWRLCRDLLGRQGIVGGENIDGEALHWAASRLLRQPQARRILLVLSDGQPHDDATRRANGSEYLDLHLHNTIAEIERGSIHLAAFGAGQGVSRFYRNSRVLGAPEEIFRSLFGALDELLGGPRGGSV</sequence>
<feature type="domain" description="VWFA" evidence="1">
    <location>
        <begin position="308"/>
        <end position="511"/>
    </location>
</feature>
<dbReference type="RefSeq" id="WP_187805252.1">
    <property type="nucleotide sequence ID" value="NZ_LZEU01000001.1"/>
</dbReference>
<dbReference type="InterPro" id="IPR036465">
    <property type="entry name" value="vWFA_dom_sf"/>
</dbReference>
<protein>
    <recommendedName>
        <fullName evidence="1">VWFA domain-containing protein</fullName>
    </recommendedName>
</protein>
<dbReference type="InterPro" id="IPR002035">
    <property type="entry name" value="VWF_A"/>
</dbReference>
<evidence type="ECO:0000313" key="2">
    <source>
        <dbReference type="EMBL" id="MBC9250147.1"/>
    </source>
</evidence>
<keyword evidence="3" id="KW-1185">Reference proteome</keyword>
<evidence type="ECO:0000259" key="1">
    <source>
        <dbReference type="SMART" id="SM00327"/>
    </source>
</evidence>
<reference evidence="2 3" key="1">
    <citation type="submission" date="2016-06" db="EMBL/GenBank/DDBJ databases">
        <authorList>
            <person name="Ramos C."/>
            <person name="Pintado A."/>
            <person name="Crespo-Gomez J.I."/>
        </authorList>
    </citation>
    <scope>NUCLEOTIDE SEQUENCE [LARGE SCALE GENOMIC DNA]</scope>
    <source>
        <strain evidence="2 3">AVO110</strain>
    </source>
</reference>
<name>A0ABR7RZG6_AQUAC</name>
<dbReference type="EMBL" id="LZEU01000001">
    <property type="protein sequence ID" value="MBC9250147.1"/>
    <property type="molecule type" value="Genomic_DNA"/>
</dbReference>
<gene>
    <name evidence="2" type="ORF">A9179_07660</name>
</gene>